<accession>A0ACC2NYY4</accession>
<name>A0ACC2NYY4_9HYME</name>
<comment type="caution">
    <text evidence="1">The sequence shown here is derived from an EMBL/GenBank/DDBJ whole genome shotgun (WGS) entry which is preliminary data.</text>
</comment>
<sequence length="1020" mass="115812">MEKPRCTFRKKFLNCDMKAYNRLRMAIRCNDKVLVQQLVDDGVNVNGVYEGGYKEVDPDMDPYCGYIPANHPIFTPLHLAVMSRNADIVKILLDKGADMNARIWSGETPLTLAAKTQNTIIIDLLLGHDSVHNLWDYNGFTHLHIACMRNNTNVVRKLLLLDRQRKINEAIEESHVDWVGYTPLHFAVHFEGEETVELLLKCGAKITLDDGNYRSPLHLAHLHRNEKIIDLLLEAHKYVFQNPTTEEGLSHFHIACTRNNTFVVEHFLKMGVNVDDEVRNSQWEGWRAIHFAMLYECIDVIKLLLRCEIRLEAQCFSELLECAYIMENESYYNLFSSRAIDSDIRDMEYQKQSMFYNACIKNETGKIKELLNGDVASFKCDLEKPICYGLTPLHLAANLGSTSVINFLVANGANILAQDAKGRTPLHIAFESSWDRCGEIANHFAAVTQNVADNKGLSIFHILCALGCMKAVQNLLQSGVDVNSQVGTESALYAGFTPLHFAINSVKPQVVDILLEHGANIIHPDRSNLNCFEFVADRISMSDNYDFDDMKKNFTILMKILLHASNNHFQLNRRGLSLLHGLSTFENSDKISQLEQYLVKHRDEINETIEFPFWHKYSALHVATICFRRFDLTDLLLENGANFSDINGVGNTIIEGTFLFGVPDEKSYDEVQQLFILAAKYQAFDSSAFHLACGLGLTFLVKCVLGTIAGDLELKVEWLNFTNDLGQTPLHSLLLLSNFSRKKMAALLLEHDANVDAKDFQLQSPLHYAQLAIEPSITKLLIQYGADVNAQNIFGETPLHKLLYRIQNQDNISHSSVETAHVCDQINLLLNEGFDINIADRRGSTCLMIIRRFEDDLEIQVTSILMEHVVKLQLIRFFISEDNRQAYSRLSRSVELSDRTIHELAEKCEYELAAMQCEYIDRYSTLFSIIYKSLSSIAVYCKNVTLCNIIRAAEFTQKYPLCGCLIKLQIRKGRTIKPVLNKCMKSFRTLLGPSLPDQCINSILDHLSTSDLGNIIKSCE</sequence>
<organism evidence="1 2">
    <name type="scientific">Eretmocerus hayati</name>
    <dbReference type="NCBI Taxonomy" id="131215"/>
    <lineage>
        <taxon>Eukaryota</taxon>
        <taxon>Metazoa</taxon>
        <taxon>Ecdysozoa</taxon>
        <taxon>Arthropoda</taxon>
        <taxon>Hexapoda</taxon>
        <taxon>Insecta</taxon>
        <taxon>Pterygota</taxon>
        <taxon>Neoptera</taxon>
        <taxon>Endopterygota</taxon>
        <taxon>Hymenoptera</taxon>
        <taxon>Apocrita</taxon>
        <taxon>Proctotrupomorpha</taxon>
        <taxon>Chalcidoidea</taxon>
        <taxon>Aphelinidae</taxon>
        <taxon>Aphelininae</taxon>
        <taxon>Eretmocerus</taxon>
    </lineage>
</organism>
<reference evidence="1" key="1">
    <citation type="submission" date="2023-04" db="EMBL/GenBank/DDBJ databases">
        <title>A chromosome-level genome assembly of the parasitoid wasp Eretmocerus hayati.</title>
        <authorList>
            <person name="Zhong Y."/>
            <person name="Liu S."/>
            <person name="Liu Y."/>
        </authorList>
    </citation>
    <scope>NUCLEOTIDE SEQUENCE</scope>
    <source>
        <strain evidence="1">ZJU_SS_LIU_2023</strain>
    </source>
</reference>
<evidence type="ECO:0000313" key="2">
    <source>
        <dbReference type="Proteomes" id="UP001239111"/>
    </source>
</evidence>
<dbReference type="Proteomes" id="UP001239111">
    <property type="component" value="Chromosome 2"/>
</dbReference>
<gene>
    <name evidence="1" type="ORF">QAD02_011300</name>
</gene>
<proteinExistence type="predicted"/>
<evidence type="ECO:0000313" key="1">
    <source>
        <dbReference type="EMBL" id="KAJ8675514.1"/>
    </source>
</evidence>
<dbReference type="EMBL" id="CM056742">
    <property type="protein sequence ID" value="KAJ8675514.1"/>
    <property type="molecule type" value="Genomic_DNA"/>
</dbReference>
<protein>
    <submittedName>
        <fullName evidence="1">Uncharacterized protein</fullName>
    </submittedName>
</protein>
<keyword evidence="2" id="KW-1185">Reference proteome</keyword>